<dbReference type="InterPro" id="IPR020568">
    <property type="entry name" value="Ribosomal_Su5_D2-typ_SF"/>
</dbReference>
<dbReference type="Proteomes" id="UP000323144">
    <property type="component" value="Chromosome"/>
</dbReference>
<dbReference type="GO" id="GO:0005737">
    <property type="term" value="C:cytoplasm"/>
    <property type="evidence" value="ECO:0007669"/>
    <property type="project" value="TreeGrafter"/>
</dbReference>
<feature type="domain" description="Impact N-terminal" evidence="2">
    <location>
        <begin position="17"/>
        <end position="119"/>
    </location>
</feature>
<evidence type="ECO:0000313" key="3">
    <source>
        <dbReference type="EMBL" id="QEH61281.1"/>
    </source>
</evidence>
<dbReference type="GO" id="GO:0006446">
    <property type="term" value="P:regulation of translational initiation"/>
    <property type="evidence" value="ECO:0007669"/>
    <property type="project" value="TreeGrafter"/>
</dbReference>
<gene>
    <name evidence="3" type="ORF">SCHIN_v1c00830</name>
</gene>
<keyword evidence="4" id="KW-1185">Reference proteome</keyword>
<dbReference type="RefSeq" id="WP_166507676.1">
    <property type="nucleotide sequence ID" value="NZ_CP043026.1"/>
</dbReference>
<evidence type="ECO:0000313" key="4">
    <source>
        <dbReference type="Proteomes" id="UP000323144"/>
    </source>
</evidence>
<evidence type="ECO:0000259" key="2">
    <source>
        <dbReference type="Pfam" id="PF01205"/>
    </source>
</evidence>
<dbReference type="Pfam" id="PF01205">
    <property type="entry name" value="Impact_N"/>
    <property type="match status" value="1"/>
</dbReference>
<proteinExistence type="inferred from homology"/>
<dbReference type="InterPro" id="IPR036956">
    <property type="entry name" value="Impact_N_sf"/>
</dbReference>
<dbReference type="PANTHER" id="PTHR16301">
    <property type="entry name" value="IMPACT-RELATED"/>
    <property type="match status" value="1"/>
</dbReference>
<dbReference type="KEGG" id="schi:SCHIN_v1c00830"/>
<dbReference type="SUPFAM" id="SSF54211">
    <property type="entry name" value="Ribosomal protein S5 domain 2-like"/>
    <property type="match status" value="1"/>
</dbReference>
<dbReference type="PANTHER" id="PTHR16301:SF20">
    <property type="entry name" value="IMPACT FAMILY MEMBER YIGZ"/>
    <property type="match status" value="1"/>
</dbReference>
<accession>A0A5B9Y2V4</accession>
<organism evidence="3 4">
    <name type="scientific">Spiroplasma chinense</name>
    <dbReference type="NCBI Taxonomy" id="216932"/>
    <lineage>
        <taxon>Bacteria</taxon>
        <taxon>Bacillati</taxon>
        <taxon>Mycoplasmatota</taxon>
        <taxon>Mollicutes</taxon>
        <taxon>Entomoplasmatales</taxon>
        <taxon>Spiroplasmataceae</taxon>
        <taxon>Spiroplasma</taxon>
    </lineage>
</organism>
<dbReference type="InterPro" id="IPR023582">
    <property type="entry name" value="Impact"/>
</dbReference>
<dbReference type="InterPro" id="IPR001498">
    <property type="entry name" value="Impact_N"/>
</dbReference>
<comment type="similarity">
    <text evidence="1">Belongs to the IMPACT family.</text>
</comment>
<reference evidence="3 4" key="1">
    <citation type="submission" date="2019-08" db="EMBL/GenBank/DDBJ databases">
        <title>Complete genome sequence of Spiroplasma chinense CCH (DSM 19755).</title>
        <authorList>
            <person name="Shen H.-Y."/>
            <person name="Lin Y.-C."/>
            <person name="Chou L."/>
            <person name="Kuo C.-H."/>
        </authorList>
    </citation>
    <scope>NUCLEOTIDE SEQUENCE [LARGE SCALE GENOMIC DNA]</scope>
    <source>
        <strain evidence="3 4">CCH</strain>
    </source>
</reference>
<name>A0A5B9Y2V4_9MOLU</name>
<protein>
    <recommendedName>
        <fullName evidence="2">Impact N-terminal domain-containing protein</fullName>
    </recommendedName>
</protein>
<dbReference type="AlphaFoldDB" id="A0A5B9Y2V4"/>
<dbReference type="EMBL" id="CP043026">
    <property type="protein sequence ID" value="QEH61281.1"/>
    <property type="molecule type" value="Genomic_DNA"/>
</dbReference>
<evidence type="ECO:0000256" key="1">
    <source>
        <dbReference type="ARBA" id="ARBA00007665"/>
    </source>
</evidence>
<dbReference type="Gene3D" id="3.30.230.30">
    <property type="entry name" value="Impact, N-terminal domain"/>
    <property type="match status" value="1"/>
</dbReference>
<sequence length="196" mass="22529">MKVLSENKVYTFEETIKKSKFITYIGVVNTKEDLDQFINKYKRNDARHNCWAYKIGTDGNQYGYNNDGEPSGTAGEPLLKLLEVNNLTNIIIFCVRYFGGIKLGTGGLQKAYSNGAIQLLKTITTKKLELLHLVTIKFEIQNQKAVLNCLRTLKVQNIVKHFDQNLVYFTFLIEELSKLESVNKLVSVIDDKWDYF</sequence>